<protein>
    <submittedName>
        <fullName evidence="4">Cofilin</fullName>
    </submittedName>
</protein>
<dbReference type="PROSITE" id="PS51263">
    <property type="entry name" value="ADF_H"/>
    <property type="match status" value="1"/>
</dbReference>
<comment type="caution">
    <text evidence="4">The sequence shown here is derived from an EMBL/GenBank/DDBJ whole genome shotgun (WGS) entry which is preliminary data.</text>
</comment>
<dbReference type="CDD" id="cd11286">
    <property type="entry name" value="ADF_cofilin_like"/>
    <property type="match status" value="1"/>
</dbReference>
<name>A0AAW2Z869_9EUKA</name>
<dbReference type="Proteomes" id="UP001431209">
    <property type="component" value="Unassembled WGS sequence"/>
</dbReference>
<dbReference type="SMART" id="SM00102">
    <property type="entry name" value="ADF"/>
    <property type="match status" value="1"/>
</dbReference>
<dbReference type="Gene3D" id="3.40.20.10">
    <property type="entry name" value="Severin"/>
    <property type="match status" value="1"/>
</dbReference>
<dbReference type="GO" id="GO:0015629">
    <property type="term" value="C:actin cytoskeleton"/>
    <property type="evidence" value="ECO:0007669"/>
    <property type="project" value="InterPro"/>
</dbReference>
<keyword evidence="5" id="KW-1185">Reference proteome</keyword>
<dbReference type="AlphaFoldDB" id="A0AAW2Z869"/>
<accession>A0AAW2Z869</accession>
<dbReference type="PRINTS" id="PR00006">
    <property type="entry name" value="COFILIN"/>
</dbReference>
<sequence length="140" mass="15495">MSATGIAVDDECVKVFNAMKKEHAYPFLLFGFNDKLNQIVILQKGEAGQTFGDFVSALPKNDVRYGVVDFHYSSDDGERQKLIFVNWAPDSAPIKKKMVAAGSKVSLKDKLVGLSFEIQATDLSEVDEKVIMDKCITLSK</sequence>
<evidence type="ECO:0000256" key="1">
    <source>
        <dbReference type="ARBA" id="ARBA00006844"/>
    </source>
</evidence>
<evidence type="ECO:0000259" key="3">
    <source>
        <dbReference type="PROSITE" id="PS51263"/>
    </source>
</evidence>
<evidence type="ECO:0000313" key="4">
    <source>
        <dbReference type="EMBL" id="KAL0485615.1"/>
    </source>
</evidence>
<dbReference type="InterPro" id="IPR002108">
    <property type="entry name" value="ADF-H"/>
</dbReference>
<dbReference type="SUPFAM" id="SSF55753">
    <property type="entry name" value="Actin depolymerizing proteins"/>
    <property type="match status" value="1"/>
</dbReference>
<dbReference type="InterPro" id="IPR017904">
    <property type="entry name" value="ADF/Cofilin"/>
</dbReference>
<reference evidence="4 5" key="1">
    <citation type="submission" date="2024-03" db="EMBL/GenBank/DDBJ databases">
        <title>The Acrasis kona genome and developmental transcriptomes reveal deep origins of eukaryotic multicellular pathways.</title>
        <authorList>
            <person name="Sheikh S."/>
            <person name="Fu C.-J."/>
            <person name="Brown M.W."/>
            <person name="Baldauf S.L."/>
        </authorList>
    </citation>
    <scope>NUCLEOTIDE SEQUENCE [LARGE SCALE GENOMIC DNA]</scope>
    <source>
        <strain evidence="4 5">ATCC MYA-3509</strain>
    </source>
</reference>
<proteinExistence type="inferred from homology"/>
<dbReference type="EMBL" id="JAOPGA020001155">
    <property type="protein sequence ID" value="KAL0485615.1"/>
    <property type="molecule type" value="Genomic_DNA"/>
</dbReference>
<comment type="similarity">
    <text evidence="1">Belongs to the actin-binding proteins ADF family.</text>
</comment>
<feature type="domain" description="ADF-H" evidence="3">
    <location>
        <begin position="3"/>
        <end position="136"/>
    </location>
</feature>
<evidence type="ECO:0000313" key="5">
    <source>
        <dbReference type="Proteomes" id="UP001431209"/>
    </source>
</evidence>
<organism evidence="4 5">
    <name type="scientific">Acrasis kona</name>
    <dbReference type="NCBI Taxonomy" id="1008807"/>
    <lineage>
        <taxon>Eukaryota</taxon>
        <taxon>Discoba</taxon>
        <taxon>Heterolobosea</taxon>
        <taxon>Tetramitia</taxon>
        <taxon>Eutetramitia</taxon>
        <taxon>Acrasidae</taxon>
        <taxon>Acrasis</taxon>
    </lineage>
</organism>
<evidence type="ECO:0000256" key="2">
    <source>
        <dbReference type="ARBA" id="ARBA00023203"/>
    </source>
</evidence>
<keyword evidence="2" id="KW-0009">Actin-binding</keyword>
<dbReference type="GO" id="GO:0003779">
    <property type="term" value="F:actin binding"/>
    <property type="evidence" value="ECO:0007669"/>
    <property type="project" value="UniProtKB-KW"/>
</dbReference>
<dbReference type="GO" id="GO:0030042">
    <property type="term" value="P:actin filament depolymerization"/>
    <property type="evidence" value="ECO:0007669"/>
    <property type="project" value="InterPro"/>
</dbReference>
<dbReference type="InterPro" id="IPR029006">
    <property type="entry name" value="ADF-H/Gelsolin-like_dom_sf"/>
</dbReference>
<dbReference type="PANTHER" id="PTHR11913">
    <property type="entry name" value="COFILIN-RELATED"/>
    <property type="match status" value="1"/>
</dbReference>
<dbReference type="Pfam" id="PF00241">
    <property type="entry name" value="Cofilin_ADF"/>
    <property type="match status" value="1"/>
</dbReference>
<gene>
    <name evidence="4" type="ORF">AKO1_011931</name>
</gene>